<gene>
    <name evidence="2" type="ORF">FRIFI_1097</name>
</gene>
<dbReference type="PANTHER" id="PTHR46211">
    <property type="entry name" value="GLYCEROPHOSPHORYL DIESTER PHOSPHODIESTERASE"/>
    <property type="match status" value="1"/>
</dbReference>
<dbReference type="RefSeq" id="WP_166505252.1">
    <property type="nucleotide sequence ID" value="NZ_LN650648.1"/>
</dbReference>
<dbReference type="GO" id="GO:0006629">
    <property type="term" value="P:lipid metabolic process"/>
    <property type="evidence" value="ECO:0007669"/>
    <property type="project" value="InterPro"/>
</dbReference>
<keyword evidence="3" id="KW-1185">Reference proteome</keyword>
<name>A0A2P2BQM0_9FIRM</name>
<feature type="domain" description="GP-PDE" evidence="1">
    <location>
        <begin position="10"/>
        <end position="243"/>
    </location>
</feature>
<reference evidence="2 3" key="1">
    <citation type="submission" date="2014-09" db="EMBL/GenBank/DDBJ databases">
        <authorList>
            <person name="Hornung B.V."/>
        </authorList>
    </citation>
    <scope>NUCLEOTIDE SEQUENCE [LARGE SCALE GENOMIC DNA]</scope>
    <source>
        <strain evidence="2 3">FRIFI</strain>
    </source>
</reference>
<dbReference type="AlphaFoldDB" id="A0A2P2BQM0"/>
<accession>A0A2P2BQM0</accession>
<dbReference type="EMBL" id="LN650648">
    <property type="protein sequence ID" value="CEI72637.1"/>
    <property type="molecule type" value="Genomic_DNA"/>
</dbReference>
<protein>
    <submittedName>
        <fullName evidence="2">Glycerophosphoryl diester phosphodiesterase</fullName>
    </submittedName>
</protein>
<dbReference type="Proteomes" id="UP000245695">
    <property type="component" value="Chromosome 1"/>
</dbReference>
<dbReference type="PANTHER" id="PTHR46211:SF1">
    <property type="entry name" value="GLYCEROPHOSPHODIESTER PHOSPHODIESTERASE, CYTOPLASMIC"/>
    <property type="match status" value="1"/>
</dbReference>
<dbReference type="PROSITE" id="PS51704">
    <property type="entry name" value="GP_PDE"/>
    <property type="match status" value="1"/>
</dbReference>
<evidence type="ECO:0000259" key="1">
    <source>
        <dbReference type="PROSITE" id="PS51704"/>
    </source>
</evidence>
<dbReference type="KEGG" id="rhom:FRIFI_1097"/>
<dbReference type="Gene3D" id="3.20.20.190">
    <property type="entry name" value="Phosphatidylinositol (PI) phosphodiesterase"/>
    <property type="match status" value="1"/>
</dbReference>
<dbReference type="Pfam" id="PF03009">
    <property type="entry name" value="GDPD"/>
    <property type="match status" value="1"/>
</dbReference>
<dbReference type="InterPro" id="IPR030395">
    <property type="entry name" value="GP_PDE_dom"/>
</dbReference>
<evidence type="ECO:0000313" key="2">
    <source>
        <dbReference type="EMBL" id="CEI72637.1"/>
    </source>
</evidence>
<dbReference type="GO" id="GO:0008081">
    <property type="term" value="F:phosphoric diester hydrolase activity"/>
    <property type="evidence" value="ECO:0007669"/>
    <property type="project" value="InterPro"/>
</dbReference>
<evidence type="ECO:0000313" key="3">
    <source>
        <dbReference type="Proteomes" id="UP000245695"/>
    </source>
</evidence>
<proteinExistence type="predicted"/>
<sequence length="243" mass="28327">MVKDVSFIKKCPFSHRGLHNNIYPENSMGAFINSIKYNYGIELDVQLTKDKKAVVFHDEFLERMTGYKGTINNMTYNEISKLRLLNTDEKIPLLVDVLDIVNNRVPVLIELKALGDAIDMSSEVYKIVKNYEGKFAIQSFNPRVLLWYKENANNIIRGQISFDYKDTIIKWYKKIFLRGMILNFKTKPDFVSYDIKSIQSKRVQLIRSNIPVITWTILNCNQYKKASKYADNIIFEGIDPNKC</sequence>
<organism evidence="2 3">
    <name type="scientific">Romboutsia hominis</name>
    <dbReference type="NCBI Taxonomy" id="1507512"/>
    <lineage>
        <taxon>Bacteria</taxon>
        <taxon>Bacillati</taxon>
        <taxon>Bacillota</taxon>
        <taxon>Clostridia</taxon>
        <taxon>Peptostreptococcales</taxon>
        <taxon>Peptostreptococcaceae</taxon>
        <taxon>Romboutsia</taxon>
    </lineage>
</organism>
<dbReference type="SUPFAM" id="SSF51695">
    <property type="entry name" value="PLC-like phosphodiesterases"/>
    <property type="match status" value="1"/>
</dbReference>
<dbReference type="InterPro" id="IPR017946">
    <property type="entry name" value="PLC-like_Pdiesterase_TIM-brl"/>
</dbReference>